<dbReference type="Gene3D" id="3.30.200.20">
    <property type="entry name" value="Phosphorylase Kinase, domain 1"/>
    <property type="match status" value="1"/>
</dbReference>
<dbReference type="GO" id="GO:0005524">
    <property type="term" value="F:ATP binding"/>
    <property type="evidence" value="ECO:0007669"/>
    <property type="project" value="InterPro"/>
</dbReference>
<evidence type="ECO:0000256" key="6">
    <source>
        <dbReference type="ARBA" id="ARBA00078305"/>
    </source>
</evidence>
<dbReference type="GeneID" id="110240711"/>
<dbReference type="InterPro" id="IPR011009">
    <property type="entry name" value="Kinase-like_dom_sf"/>
</dbReference>
<keyword evidence="2" id="KW-0963">Cytoplasm</keyword>
<evidence type="ECO:0000256" key="4">
    <source>
        <dbReference type="ARBA" id="ARBA00055167"/>
    </source>
</evidence>
<dbReference type="AlphaFoldDB" id="A0A913XD15"/>
<proteinExistence type="predicted"/>
<sequence length="497" mass="56557">MASSLAVADPSVEHSGDESEDDDDVVEQSPCGRWEKRRQEVMQRDVPGIDHAYLAMDTEEGVEVVWNEVQFSERKDFKSQENEIGVGWMVHGSDEETIKKVFENLIQLDHPNIVKFHMFWTDVQTDKARVIFITEYMTSGSLKQFLKRTRKSDKTLNVKVWKRWCRQILSALSYLHGCDIPIVHGNLSCDTIFIQHNGLIKIGSVAPDTIHNHVKTCREEKRNMHFIAPEYGIPGHIVDCAVDVYAFGMCALEMAALELHFIEGPVSKNEIEKAIQGLDSSLQRDFIKRCLAEDPTKRPNVQDLLLDPCLFEVHSLKLLAGHCMVDHDVSMPDNGEKADPEKVIAVYKAADGTEKVIKNEKGPVHIELDKFLEEVRNGLYPLTGIEKKKKLTPRQRPKSPDRVQTVQKSKHDTESYDEESRRFTGLTCEARPLESGDGKMLSLLIKFEERMNRQLSCEVKQGEKGSDLADELVKFGFINKKDHEAIAIEITKKLYPS</sequence>
<keyword evidence="10" id="KW-1185">Reference proteome</keyword>
<dbReference type="InterPro" id="IPR050588">
    <property type="entry name" value="WNK_Ser-Thr_kinase"/>
</dbReference>
<organism evidence="9 10">
    <name type="scientific">Exaiptasia diaphana</name>
    <name type="common">Tropical sea anemone</name>
    <name type="synonym">Aiptasia pulchella</name>
    <dbReference type="NCBI Taxonomy" id="2652724"/>
    <lineage>
        <taxon>Eukaryota</taxon>
        <taxon>Metazoa</taxon>
        <taxon>Cnidaria</taxon>
        <taxon>Anthozoa</taxon>
        <taxon>Hexacorallia</taxon>
        <taxon>Actiniaria</taxon>
        <taxon>Aiptasiidae</taxon>
        <taxon>Exaiptasia</taxon>
    </lineage>
</organism>
<dbReference type="PANTHER" id="PTHR13902">
    <property type="entry name" value="SERINE/THREONINE-PROTEIN KINASE WNK WITH NO LYSINE -RELATED"/>
    <property type="match status" value="1"/>
</dbReference>
<reference evidence="9" key="1">
    <citation type="submission" date="2022-11" db="UniProtKB">
        <authorList>
            <consortium name="EnsemblMetazoa"/>
        </authorList>
    </citation>
    <scope>IDENTIFICATION</scope>
</reference>
<feature type="region of interest" description="Disordered" evidence="7">
    <location>
        <begin position="1"/>
        <end position="33"/>
    </location>
</feature>
<name>A0A913XD15_EXADI</name>
<accession>A0A913XD15</accession>
<evidence type="ECO:0000256" key="5">
    <source>
        <dbReference type="ARBA" id="ARBA00069870"/>
    </source>
</evidence>
<keyword evidence="3" id="KW-0597">Phosphoprotein</keyword>
<dbReference type="KEGG" id="epa:110240711"/>
<dbReference type="GO" id="GO:0005737">
    <property type="term" value="C:cytoplasm"/>
    <property type="evidence" value="ECO:0007669"/>
    <property type="project" value="UniProtKB-SubCell"/>
</dbReference>
<dbReference type="RefSeq" id="XP_020902187.1">
    <property type="nucleotide sequence ID" value="XM_021046528.2"/>
</dbReference>
<evidence type="ECO:0000256" key="7">
    <source>
        <dbReference type="SAM" id="MobiDB-lite"/>
    </source>
</evidence>
<evidence type="ECO:0000256" key="2">
    <source>
        <dbReference type="ARBA" id="ARBA00022490"/>
    </source>
</evidence>
<feature type="compositionally biased region" description="Basic residues" evidence="7">
    <location>
        <begin position="387"/>
        <end position="397"/>
    </location>
</feature>
<evidence type="ECO:0000256" key="3">
    <source>
        <dbReference type="ARBA" id="ARBA00022553"/>
    </source>
</evidence>
<dbReference type="Gene3D" id="1.10.510.10">
    <property type="entry name" value="Transferase(Phosphotransferase) domain 1"/>
    <property type="match status" value="1"/>
</dbReference>
<protein>
    <recommendedName>
        <fullName evidence="5">Nuclear receptor-binding protein homolog</fullName>
    </recommendedName>
    <alternativeName>
        <fullName evidence="6">MLF1-adaptor molecule</fullName>
    </alternativeName>
</protein>
<evidence type="ECO:0000259" key="8">
    <source>
        <dbReference type="PROSITE" id="PS50011"/>
    </source>
</evidence>
<dbReference type="OrthoDB" id="1034557at2759"/>
<feature type="compositionally biased region" description="Basic and acidic residues" evidence="7">
    <location>
        <begin position="409"/>
        <end position="420"/>
    </location>
</feature>
<dbReference type="EnsemblMetazoa" id="XM_021046528.2">
    <property type="protein sequence ID" value="XP_020902187.1"/>
    <property type="gene ID" value="LOC110240711"/>
</dbReference>
<dbReference type="OMA" id="NEVQYAQ"/>
<dbReference type="FunFam" id="1.10.510.10:FF:000842">
    <property type="entry name" value="Nuclear receptor-binding protein"/>
    <property type="match status" value="1"/>
</dbReference>
<feature type="domain" description="Protein kinase" evidence="8">
    <location>
        <begin position="38"/>
        <end position="310"/>
    </location>
</feature>
<dbReference type="GO" id="GO:0004672">
    <property type="term" value="F:protein kinase activity"/>
    <property type="evidence" value="ECO:0007669"/>
    <property type="project" value="InterPro"/>
</dbReference>
<evidence type="ECO:0000313" key="10">
    <source>
        <dbReference type="Proteomes" id="UP000887567"/>
    </source>
</evidence>
<dbReference type="InterPro" id="IPR000719">
    <property type="entry name" value="Prot_kinase_dom"/>
</dbReference>
<comment type="subcellular location">
    <subcellularLocation>
        <location evidence="1">Cytoplasm</location>
    </subcellularLocation>
</comment>
<comment type="function">
    <text evidence="4">May play a role in subcellular trafficking between the endoplasmic reticulum and Golgi apparatus.</text>
</comment>
<dbReference type="InterPro" id="IPR001245">
    <property type="entry name" value="Ser-Thr/Tyr_kinase_cat_dom"/>
</dbReference>
<dbReference type="Pfam" id="PF07714">
    <property type="entry name" value="PK_Tyr_Ser-Thr"/>
    <property type="match status" value="1"/>
</dbReference>
<evidence type="ECO:0000313" key="9">
    <source>
        <dbReference type="EnsemblMetazoa" id="XP_020902187.1"/>
    </source>
</evidence>
<dbReference type="PROSITE" id="PS50011">
    <property type="entry name" value="PROTEIN_KINASE_DOM"/>
    <property type="match status" value="1"/>
</dbReference>
<feature type="region of interest" description="Disordered" evidence="7">
    <location>
        <begin position="386"/>
        <end position="420"/>
    </location>
</feature>
<dbReference type="FunFam" id="3.30.200.20:FF:000098">
    <property type="entry name" value="Nuclear receptor-binding protein 1"/>
    <property type="match status" value="1"/>
</dbReference>
<dbReference type="Proteomes" id="UP000887567">
    <property type="component" value="Unplaced"/>
</dbReference>
<dbReference type="SUPFAM" id="SSF56112">
    <property type="entry name" value="Protein kinase-like (PK-like)"/>
    <property type="match status" value="1"/>
</dbReference>
<evidence type="ECO:0000256" key="1">
    <source>
        <dbReference type="ARBA" id="ARBA00004496"/>
    </source>
</evidence>